<comment type="caution">
    <text evidence="1">The sequence shown here is derived from an EMBL/GenBank/DDBJ whole genome shotgun (WGS) entry which is preliminary data.</text>
</comment>
<accession>A0ABC8U1U2</accession>
<dbReference type="AlphaFoldDB" id="A0ABC8U1U2"/>
<evidence type="ECO:0000313" key="1">
    <source>
        <dbReference type="EMBL" id="CAK9175731.1"/>
    </source>
</evidence>
<reference evidence="1 2" key="1">
    <citation type="submission" date="2024-02" db="EMBL/GenBank/DDBJ databases">
        <authorList>
            <person name="Vignale AGUSTIN F."/>
            <person name="Sosa J E."/>
            <person name="Modenutti C."/>
        </authorList>
    </citation>
    <scope>NUCLEOTIDE SEQUENCE [LARGE SCALE GENOMIC DNA]</scope>
</reference>
<dbReference type="EMBL" id="CAUOFW020006691">
    <property type="protein sequence ID" value="CAK9175731.1"/>
    <property type="molecule type" value="Genomic_DNA"/>
</dbReference>
<keyword evidence="2" id="KW-1185">Reference proteome</keyword>
<sequence length="79" mass="8805">MDNHANVGVWRTGTFLDGPEVPSRLLIRSFKSKINKPFKLRFATGFEGHLSDRLSCRLSAPETKLFAASPSLEREEAAT</sequence>
<dbReference type="Proteomes" id="UP001642360">
    <property type="component" value="Unassembled WGS sequence"/>
</dbReference>
<gene>
    <name evidence="1" type="ORF">ILEXP_LOCUS45542</name>
</gene>
<organism evidence="1 2">
    <name type="scientific">Ilex paraguariensis</name>
    <name type="common">yerba mate</name>
    <dbReference type="NCBI Taxonomy" id="185542"/>
    <lineage>
        <taxon>Eukaryota</taxon>
        <taxon>Viridiplantae</taxon>
        <taxon>Streptophyta</taxon>
        <taxon>Embryophyta</taxon>
        <taxon>Tracheophyta</taxon>
        <taxon>Spermatophyta</taxon>
        <taxon>Magnoliopsida</taxon>
        <taxon>eudicotyledons</taxon>
        <taxon>Gunneridae</taxon>
        <taxon>Pentapetalae</taxon>
        <taxon>asterids</taxon>
        <taxon>campanulids</taxon>
        <taxon>Aquifoliales</taxon>
        <taxon>Aquifoliaceae</taxon>
        <taxon>Ilex</taxon>
    </lineage>
</organism>
<evidence type="ECO:0000313" key="2">
    <source>
        <dbReference type="Proteomes" id="UP001642360"/>
    </source>
</evidence>
<name>A0ABC8U1U2_9AQUA</name>
<proteinExistence type="predicted"/>
<protein>
    <submittedName>
        <fullName evidence="1">Uncharacterized protein</fullName>
    </submittedName>
</protein>